<feature type="transmembrane region" description="Helical" evidence="1">
    <location>
        <begin position="21"/>
        <end position="45"/>
    </location>
</feature>
<name>A0ABT2M9E6_9MYCO</name>
<evidence type="ECO:0000313" key="3">
    <source>
        <dbReference type="Proteomes" id="UP001206639"/>
    </source>
</evidence>
<proteinExistence type="predicted"/>
<dbReference type="Proteomes" id="UP001206639">
    <property type="component" value="Unassembled WGS sequence"/>
</dbReference>
<gene>
    <name evidence="2" type="ORF">N4S67_10630</name>
</gene>
<accession>A0ABT2M9E6</accession>
<keyword evidence="1" id="KW-1133">Transmembrane helix</keyword>
<evidence type="ECO:0000256" key="1">
    <source>
        <dbReference type="SAM" id="Phobius"/>
    </source>
</evidence>
<keyword evidence="1" id="KW-0472">Membrane</keyword>
<reference evidence="3" key="1">
    <citation type="submission" date="2023-07" db="EMBL/GenBank/DDBJ databases">
        <authorList>
            <person name="Deng Y."/>
            <person name="Zhang Y.-Q."/>
        </authorList>
    </citation>
    <scope>NUCLEOTIDE SEQUENCE [LARGE SCALE GENOMIC DNA]</scope>
    <source>
        <strain evidence="3">CPCC 205710</strain>
    </source>
</reference>
<comment type="caution">
    <text evidence="2">The sequence shown here is derived from an EMBL/GenBank/DDBJ whole genome shotgun (WGS) entry which is preliminary data.</text>
</comment>
<dbReference type="RefSeq" id="WP_260992904.1">
    <property type="nucleotide sequence ID" value="NZ_JAODWD010000002.1"/>
</dbReference>
<protein>
    <submittedName>
        <fullName evidence="2">Uncharacterized protein</fullName>
    </submittedName>
</protein>
<evidence type="ECO:0000313" key="2">
    <source>
        <dbReference type="EMBL" id="MCT7658877.1"/>
    </source>
</evidence>
<organism evidence="2 3">
    <name type="scientific">Mycobacterium deserti</name>
    <dbReference type="NCBI Taxonomy" id="2978347"/>
    <lineage>
        <taxon>Bacteria</taxon>
        <taxon>Bacillati</taxon>
        <taxon>Actinomycetota</taxon>
        <taxon>Actinomycetes</taxon>
        <taxon>Mycobacteriales</taxon>
        <taxon>Mycobacteriaceae</taxon>
        <taxon>Mycobacterium</taxon>
    </lineage>
</organism>
<dbReference type="EMBL" id="JAODWD010000002">
    <property type="protein sequence ID" value="MCT7658877.1"/>
    <property type="molecule type" value="Genomic_DNA"/>
</dbReference>
<keyword evidence="3" id="KW-1185">Reference proteome</keyword>
<keyword evidence="1" id="KW-0812">Transmembrane</keyword>
<sequence>MNTLSRLRRAEKRVLKAQRRVWLLQAAFWPTVVLAGLGAAGLLAVRLRSRSDGPAQPVDGLPHL</sequence>